<sequence>MRMLDYDEELAGNAMFNQSFAKGLKALFAFQGHQSAMSLSELAARLDASISSVQRTVFTLERLGLISKSPKTRKYSLTLRVLELGCNYITADALVEAANPFLAELSNITGETVNLTEPLEREMVYVSRVVAAKFIPIHMPIGSRIPMYCTASGRAYLSALDDARVQAILDGSALKRHTPWTETDPARLRALIEQARVSGVAHNKEELFLGDMTLAAPIVGGRGAPVACVHIVAPTSRWTQEEAFARLAPPLRDCARGIANAVRAFT</sequence>
<proteinExistence type="predicted"/>
<protein>
    <submittedName>
        <fullName evidence="6">Transcriptional regulator</fullName>
    </submittedName>
</protein>
<evidence type="ECO:0000259" key="5">
    <source>
        <dbReference type="PROSITE" id="PS51078"/>
    </source>
</evidence>
<dbReference type="InterPro" id="IPR005471">
    <property type="entry name" value="Tscrpt_reg_IclR_N"/>
</dbReference>
<dbReference type="GO" id="GO:0003677">
    <property type="term" value="F:DNA binding"/>
    <property type="evidence" value="ECO:0007669"/>
    <property type="project" value="UniProtKB-KW"/>
</dbReference>
<dbReference type="InterPro" id="IPR036390">
    <property type="entry name" value="WH_DNA-bd_sf"/>
</dbReference>
<organism evidence="6 7">
    <name type="scientific">Bordetella parapertussis (strain Bpp5)</name>
    <dbReference type="NCBI Taxonomy" id="1208660"/>
    <lineage>
        <taxon>Bacteria</taxon>
        <taxon>Pseudomonadati</taxon>
        <taxon>Pseudomonadota</taxon>
        <taxon>Betaproteobacteria</taxon>
        <taxon>Burkholderiales</taxon>
        <taxon>Alcaligenaceae</taxon>
        <taxon>Bordetella</taxon>
    </lineage>
</organism>
<dbReference type="SMART" id="SM00346">
    <property type="entry name" value="HTH_ICLR"/>
    <property type="match status" value="1"/>
</dbReference>
<dbReference type="KEGG" id="bpar:BN117_2501"/>
<evidence type="ECO:0000313" key="7">
    <source>
        <dbReference type="Proteomes" id="UP000008035"/>
    </source>
</evidence>
<dbReference type="GO" id="GO:0045892">
    <property type="term" value="P:negative regulation of DNA-templated transcription"/>
    <property type="evidence" value="ECO:0007669"/>
    <property type="project" value="TreeGrafter"/>
</dbReference>
<keyword evidence="3" id="KW-0804">Transcription</keyword>
<dbReference type="Gene3D" id="3.30.450.40">
    <property type="match status" value="1"/>
</dbReference>
<dbReference type="Proteomes" id="UP000008035">
    <property type="component" value="Chromosome"/>
</dbReference>
<keyword evidence="1" id="KW-0805">Transcription regulation</keyword>
<dbReference type="SUPFAM" id="SSF55781">
    <property type="entry name" value="GAF domain-like"/>
    <property type="match status" value="1"/>
</dbReference>
<dbReference type="SUPFAM" id="SSF46785">
    <property type="entry name" value="Winged helix' DNA-binding domain"/>
    <property type="match status" value="1"/>
</dbReference>
<feature type="domain" description="IclR-ED" evidence="5">
    <location>
        <begin position="80"/>
        <end position="264"/>
    </location>
</feature>
<evidence type="ECO:0000313" key="6">
    <source>
        <dbReference type="EMBL" id="CCJ49834.1"/>
    </source>
</evidence>
<dbReference type="Gene3D" id="1.10.10.10">
    <property type="entry name" value="Winged helix-like DNA-binding domain superfamily/Winged helix DNA-binding domain"/>
    <property type="match status" value="1"/>
</dbReference>
<evidence type="ECO:0000259" key="4">
    <source>
        <dbReference type="PROSITE" id="PS51077"/>
    </source>
</evidence>
<keyword evidence="2" id="KW-0238">DNA-binding</keyword>
<dbReference type="Pfam" id="PF09339">
    <property type="entry name" value="HTH_IclR"/>
    <property type="match status" value="1"/>
</dbReference>
<dbReference type="HOGENOM" id="CLU_062618_0_1_4"/>
<feature type="domain" description="HTH iclR-type" evidence="4">
    <location>
        <begin position="17"/>
        <end position="79"/>
    </location>
</feature>
<dbReference type="PROSITE" id="PS51077">
    <property type="entry name" value="HTH_ICLR"/>
    <property type="match status" value="1"/>
</dbReference>
<evidence type="ECO:0000256" key="3">
    <source>
        <dbReference type="ARBA" id="ARBA00023163"/>
    </source>
</evidence>
<dbReference type="PANTHER" id="PTHR30136">
    <property type="entry name" value="HELIX-TURN-HELIX TRANSCRIPTIONAL REGULATOR, ICLR FAMILY"/>
    <property type="match status" value="1"/>
</dbReference>
<evidence type="ECO:0000256" key="1">
    <source>
        <dbReference type="ARBA" id="ARBA00023015"/>
    </source>
</evidence>
<gene>
    <name evidence="6" type="ordered locus">BN117_2501</name>
</gene>
<dbReference type="EMBL" id="HE965803">
    <property type="protein sequence ID" value="CCJ49834.1"/>
    <property type="molecule type" value="Genomic_DNA"/>
</dbReference>
<dbReference type="Pfam" id="PF01614">
    <property type="entry name" value="IclR_C"/>
    <property type="match status" value="1"/>
</dbReference>
<dbReference type="GO" id="GO:0003700">
    <property type="term" value="F:DNA-binding transcription factor activity"/>
    <property type="evidence" value="ECO:0007669"/>
    <property type="project" value="TreeGrafter"/>
</dbReference>
<reference evidence="6 7" key="1">
    <citation type="journal article" date="2012" name="BMC Genomics">
        <title>Comparative genomics of the classical Bordetella subspecies: the evolution and exchange of virulence-associated diversity amongst closely related pathogens.</title>
        <authorList>
            <person name="Park J."/>
            <person name="Zhang Y."/>
            <person name="Buboltz A.M."/>
            <person name="Zhang X."/>
            <person name="Schuster S.C."/>
            <person name="Ahuja U."/>
            <person name="Liu M."/>
            <person name="Miller J.F."/>
            <person name="Sebaihia M."/>
            <person name="Bentley S.D."/>
            <person name="Parkhill J."/>
            <person name="Harvill E.T."/>
        </authorList>
    </citation>
    <scope>NUCLEOTIDE SEQUENCE [LARGE SCALE GENOMIC DNA]</scope>
    <source>
        <strain evidence="6 7">Bpp5</strain>
    </source>
</reference>
<dbReference type="InterPro" id="IPR050707">
    <property type="entry name" value="HTH_MetabolicPath_Reg"/>
</dbReference>
<dbReference type="InterPro" id="IPR014757">
    <property type="entry name" value="Tscrpt_reg_IclR_C"/>
</dbReference>
<dbReference type="PANTHER" id="PTHR30136:SF35">
    <property type="entry name" value="HTH-TYPE TRANSCRIPTIONAL REGULATOR RV1719"/>
    <property type="match status" value="1"/>
</dbReference>
<dbReference type="InterPro" id="IPR036388">
    <property type="entry name" value="WH-like_DNA-bd_sf"/>
</dbReference>
<dbReference type="PROSITE" id="PS51078">
    <property type="entry name" value="ICLR_ED"/>
    <property type="match status" value="1"/>
</dbReference>
<dbReference type="AlphaFoldDB" id="K0MIT3"/>
<evidence type="ECO:0000256" key="2">
    <source>
        <dbReference type="ARBA" id="ARBA00023125"/>
    </source>
</evidence>
<name>K0MIT3_BORPB</name>
<dbReference type="InterPro" id="IPR029016">
    <property type="entry name" value="GAF-like_dom_sf"/>
</dbReference>
<accession>K0MIT3</accession>